<evidence type="ECO:0000256" key="7">
    <source>
        <dbReference type="ARBA" id="ARBA00023264"/>
    </source>
</evidence>
<dbReference type="Gene3D" id="1.10.1040.10">
    <property type="entry name" value="N-(1-d-carboxylethyl)-l-norvaline Dehydrogenase, domain 2"/>
    <property type="match status" value="1"/>
</dbReference>
<dbReference type="GO" id="GO:0008654">
    <property type="term" value="P:phospholipid biosynthetic process"/>
    <property type="evidence" value="ECO:0007669"/>
    <property type="project" value="UniProtKB-KW"/>
</dbReference>
<dbReference type="InterPro" id="IPR036291">
    <property type="entry name" value="NAD(P)-bd_dom_sf"/>
</dbReference>
<dbReference type="NCBIfam" id="NF000940">
    <property type="entry name" value="PRK00094.1-2"/>
    <property type="match status" value="1"/>
</dbReference>
<feature type="binding site" evidence="10">
    <location>
        <position position="82"/>
    </location>
    <ligand>
        <name>NAD(+)</name>
        <dbReference type="ChEBI" id="CHEBI:57540"/>
    </ligand>
</feature>
<dbReference type="GO" id="GO:0046168">
    <property type="term" value="P:glycerol-3-phosphate catabolic process"/>
    <property type="evidence" value="ECO:0007669"/>
    <property type="project" value="InterPro"/>
</dbReference>
<accession>A0A502M3N1</accession>
<gene>
    <name evidence="15" type="ORF">FJM01_02275</name>
</gene>
<feature type="domain" description="Glycerol-3-phosphate dehydrogenase NAD-dependent N-terminal" evidence="13">
    <location>
        <begin position="4"/>
        <end position="157"/>
    </location>
</feature>
<keyword evidence="4 10" id="KW-0520">NAD</keyword>
<evidence type="ECO:0000256" key="5">
    <source>
        <dbReference type="ARBA" id="ARBA00023098"/>
    </source>
</evidence>
<evidence type="ECO:0000256" key="3">
    <source>
        <dbReference type="ARBA" id="ARBA00023002"/>
    </source>
</evidence>
<feature type="domain" description="Glycerol-3-phosphate dehydrogenase NAD-dependent C-terminal" evidence="14">
    <location>
        <begin position="181"/>
        <end position="317"/>
    </location>
</feature>
<name>A0A502M3N1_9MOLU</name>
<dbReference type="InterPro" id="IPR006168">
    <property type="entry name" value="G3P_DH_NAD-dep"/>
</dbReference>
<keyword evidence="5" id="KW-0443">Lipid metabolism</keyword>
<dbReference type="InterPro" id="IPR008927">
    <property type="entry name" value="6-PGluconate_DH-like_C_sf"/>
</dbReference>
<dbReference type="SUPFAM" id="SSF51735">
    <property type="entry name" value="NAD(P)-binding Rossmann-fold domains"/>
    <property type="match status" value="1"/>
</dbReference>
<dbReference type="EMBL" id="VFSY01000025">
    <property type="protein sequence ID" value="TPI01568.1"/>
    <property type="molecule type" value="Genomic_DNA"/>
</dbReference>
<evidence type="ECO:0000256" key="4">
    <source>
        <dbReference type="ARBA" id="ARBA00023027"/>
    </source>
</evidence>
<dbReference type="PANTHER" id="PTHR11728">
    <property type="entry name" value="GLYCEROL-3-PHOSPHATE DEHYDROGENASE"/>
    <property type="match status" value="1"/>
</dbReference>
<evidence type="ECO:0000256" key="10">
    <source>
        <dbReference type="PIRSR" id="PIRSR000114-3"/>
    </source>
</evidence>
<feature type="binding site" evidence="9">
    <location>
        <begin position="256"/>
        <end position="257"/>
    </location>
    <ligand>
        <name>substrate</name>
    </ligand>
</feature>
<dbReference type="GO" id="GO:0051287">
    <property type="term" value="F:NAD binding"/>
    <property type="evidence" value="ECO:0007669"/>
    <property type="project" value="InterPro"/>
</dbReference>
<feature type="binding site" evidence="10">
    <location>
        <begin position="9"/>
        <end position="14"/>
    </location>
    <ligand>
        <name>NAD(+)</name>
        <dbReference type="ChEBI" id="CHEBI:57540"/>
    </ligand>
</feature>
<keyword evidence="2" id="KW-0444">Lipid biosynthesis</keyword>
<feature type="binding site" evidence="9">
    <location>
        <position position="105"/>
    </location>
    <ligand>
        <name>substrate</name>
    </ligand>
</feature>
<dbReference type="PANTHER" id="PTHR11728:SF1">
    <property type="entry name" value="GLYCEROL-3-PHOSPHATE DEHYDROGENASE [NAD(+)] 2, CHLOROPLASTIC"/>
    <property type="match status" value="1"/>
</dbReference>
<dbReference type="AlphaFoldDB" id="A0A502M3N1"/>
<evidence type="ECO:0000259" key="14">
    <source>
        <dbReference type="Pfam" id="PF07479"/>
    </source>
</evidence>
<evidence type="ECO:0000313" key="15">
    <source>
        <dbReference type="EMBL" id="TPI01568.1"/>
    </source>
</evidence>
<evidence type="ECO:0000256" key="9">
    <source>
        <dbReference type="PIRSR" id="PIRSR000114-2"/>
    </source>
</evidence>
<sequence length="329" mass="36743">MKTKIAILGSGAMGSACASVLSKNGHNVWIYGIDKNELTDLKNGYNKKYFEDIYLGKFSVTLSLEEAVNDADYILIAIPSKFIPEVFEKCIKLLQKRVIIINVAKGFWPDTVEFVHERMEKLSKKNEMISGVVSLIGPSFAIDIVNENITLVDAVSKSVAQNIKVQKLFSNSFFRVYSQIDVKGAEAGAVFKNMIAIATGLAAGLGYSTNTQAAIITRAFIEIETYTKFIKGNKKTLLGLSCLGDLILTALSDKSRNYKFGLNFFNQKVNSDHLTVEGLKTIEVFYERYIKTDILKLPIIEALYQIIYLKKNPKEIITKMMNSPLKSEN</sequence>
<evidence type="ECO:0000256" key="8">
    <source>
        <dbReference type="PIRSR" id="PIRSR000114-1"/>
    </source>
</evidence>
<dbReference type="Gene3D" id="3.40.50.720">
    <property type="entry name" value="NAD(P)-binding Rossmann-like Domain"/>
    <property type="match status" value="1"/>
</dbReference>
<keyword evidence="7" id="KW-1208">Phospholipid metabolism</keyword>
<dbReference type="PROSITE" id="PS00957">
    <property type="entry name" value="NAD_G3PDH"/>
    <property type="match status" value="1"/>
</dbReference>
<keyword evidence="3 11" id="KW-0560">Oxidoreductase</keyword>
<dbReference type="EC" id="1.1.1.94" evidence="12"/>
<dbReference type="InterPro" id="IPR006109">
    <property type="entry name" value="G3P_DH_NAD-dep_C"/>
</dbReference>
<dbReference type="PIRSF" id="PIRSF000114">
    <property type="entry name" value="Glycerol-3-P_dh"/>
    <property type="match status" value="1"/>
</dbReference>
<comment type="caution">
    <text evidence="15">The sequence shown here is derived from an EMBL/GenBank/DDBJ whole genome shotgun (WGS) entry which is preliminary data.</text>
</comment>
<feature type="active site" description="Proton acceptor" evidence="8">
    <location>
        <position position="192"/>
    </location>
</feature>
<dbReference type="PROSITE" id="PS51257">
    <property type="entry name" value="PROKAR_LIPOPROTEIN"/>
    <property type="match status" value="1"/>
</dbReference>
<comment type="catalytic activity">
    <reaction evidence="12">
        <text>sn-glycerol 3-phosphate + NADP(+) = dihydroxyacetone phosphate + NADPH + H(+)</text>
        <dbReference type="Rhea" id="RHEA:11096"/>
        <dbReference type="ChEBI" id="CHEBI:15378"/>
        <dbReference type="ChEBI" id="CHEBI:57597"/>
        <dbReference type="ChEBI" id="CHEBI:57642"/>
        <dbReference type="ChEBI" id="CHEBI:57783"/>
        <dbReference type="ChEBI" id="CHEBI:58349"/>
        <dbReference type="EC" id="1.1.1.94"/>
    </reaction>
</comment>
<feature type="binding site" evidence="10">
    <location>
        <position position="256"/>
    </location>
    <ligand>
        <name>NAD(+)</name>
        <dbReference type="ChEBI" id="CHEBI:57540"/>
    </ligand>
</feature>
<comment type="similarity">
    <text evidence="1 11">Belongs to the NAD-dependent glycerol-3-phosphate dehydrogenase family.</text>
</comment>
<dbReference type="GO" id="GO:0141153">
    <property type="term" value="F:glycerol-3-phosphate dehydrogenase (NADP+) activity"/>
    <property type="evidence" value="ECO:0007669"/>
    <property type="project" value="RHEA"/>
</dbReference>
<dbReference type="Proteomes" id="UP000317904">
    <property type="component" value="Unassembled WGS sequence"/>
</dbReference>
<evidence type="ECO:0000259" key="13">
    <source>
        <dbReference type="Pfam" id="PF01210"/>
    </source>
</evidence>
<evidence type="ECO:0000256" key="11">
    <source>
        <dbReference type="RuleBase" id="RU000437"/>
    </source>
</evidence>
<dbReference type="Pfam" id="PF01210">
    <property type="entry name" value="NAD_Gly3P_dh_N"/>
    <property type="match status" value="1"/>
</dbReference>
<dbReference type="RefSeq" id="WP_140701177.1">
    <property type="nucleotide sequence ID" value="NZ_VFSY01000025.1"/>
</dbReference>
<organism evidence="15 16">
    <name type="scientific">Mycoplasma struthionis</name>
    <dbReference type="NCBI Taxonomy" id="538220"/>
    <lineage>
        <taxon>Bacteria</taxon>
        <taxon>Bacillati</taxon>
        <taxon>Mycoplasmatota</taxon>
        <taxon>Mollicutes</taxon>
        <taxon>Mycoplasmataceae</taxon>
        <taxon>Mycoplasma</taxon>
    </lineage>
</organism>
<dbReference type="GO" id="GO:0005829">
    <property type="term" value="C:cytosol"/>
    <property type="evidence" value="ECO:0007669"/>
    <property type="project" value="TreeGrafter"/>
</dbReference>
<evidence type="ECO:0000313" key="16">
    <source>
        <dbReference type="Proteomes" id="UP000317904"/>
    </source>
</evidence>
<evidence type="ECO:0000256" key="2">
    <source>
        <dbReference type="ARBA" id="ARBA00022516"/>
    </source>
</evidence>
<dbReference type="SUPFAM" id="SSF48179">
    <property type="entry name" value="6-phosphogluconate dehydrogenase C-terminal domain-like"/>
    <property type="match status" value="1"/>
</dbReference>
<evidence type="ECO:0000256" key="1">
    <source>
        <dbReference type="ARBA" id="ARBA00011009"/>
    </source>
</evidence>
<dbReference type="PRINTS" id="PR00077">
    <property type="entry name" value="GPDHDRGNASE"/>
</dbReference>
<evidence type="ECO:0000256" key="6">
    <source>
        <dbReference type="ARBA" id="ARBA00023209"/>
    </source>
</evidence>
<keyword evidence="6" id="KW-0594">Phospholipid biosynthesis</keyword>
<protein>
    <recommendedName>
        <fullName evidence="12">Glycerol-3-phosphate dehydrogenase</fullName>
        <ecNumber evidence="12">1.1.1.94</ecNumber>
    </recommendedName>
</protein>
<proteinExistence type="inferred from homology"/>
<dbReference type="Pfam" id="PF07479">
    <property type="entry name" value="NAD_Gly3P_dh_C"/>
    <property type="match status" value="1"/>
</dbReference>
<dbReference type="InterPro" id="IPR011128">
    <property type="entry name" value="G3P_DH_NAD-dep_N"/>
</dbReference>
<evidence type="ECO:0000256" key="12">
    <source>
        <dbReference type="RuleBase" id="RU000439"/>
    </source>
</evidence>
<feature type="binding site" evidence="10">
    <location>
        <position position="141"/>
    </location>
    <ligand>
        <name>NAD(+)</name>
        <dbReference type="ChEBI" id="CHEBI:57540"/>
    </ligand>
</feature>
<reference evidence="15 16" key="1">
    <citation type="submission" date="2019-06" db="EMBL/GenBank/DDBJ databases">
        <title>A comparative genomics study of ostrich specific Mycoplasmas.</title>
        <authorList>
            <person name="Botes A."/>
            <person name="Nel T."/>
        </authorList>
    </citation>
    <scope>NUCLEOTIDE SEQUENCE [LARGE SCALE GENOMIC DNA]</scope>
    <source>
        <strain evidence="15 16">Ms01</strain>
    </source>
</reference>
<dbReference type="InterPro" id="IPR013328">
    <property type="entry name" value="6PGD_dom2"/>
</dbReference>
<dbReference type="GO" id="GO:0005975">
    <property type="term" value="P:carbohydrate metabolic process"/>
    <property type="evidence" value="ECO:0007669"/>
    <property type="project" value="InterPro"/>
</dbReference>